<organism evidence="8 9">
    <name type="scientific">Pedococcus badiiscoriae</name>
    <dbReference type="NCBI Taxonomy" id="642776"/>
    <lineage>
        <taxon>Bacteria</taxon>
        <taxon>Bacillati</taxon>
        <taxon>Actinomycetota</taxon>
        <taxon>Actinomycetes</taxon>
        <taxon>Micrococcales</taxon>
        <taxon>Intrasporangiaceae</taxon>
        <taxon>Pedococcus</taxon>
    </lineage>
</organism>
<dbReference type="RefSeq" id="WP_179423199.1">
    <property type="nucleotide sequence ID" value="NZ_JACCAB010000001.1"/>
</dbReference>
<proteinExistence type="inferred from homology"/>
<feature type="compositionally biased region" description="Low complexity" evidence="6">
    <location>
        <begin position="324"/>
        <end position="375"/>
    </location>
</feature>
<comment type="caution">
    <text evidence="8">The sequence shown here is derived from an EMBL/GenBank/DDBJ whole genome shotgun (WGS) entry which is preliminary data.</text>
</comment>
<evidence type="ECO:0000256" key="3">
    <source>
        <dbReference type="ARBA" id="ARBA00023082"/>
    </source>
</evidence>
<dbReference type="PANTHER" id="PTHR43133:SF8">
    <property type="entry name" value="RNA POLYMERASE SIGMA FACTOR HI_1459-RELATED"/>
    <property type="match status" value="1"/>
</dbReference>
<dbReference type="GO" id="GO:0006352">
    <property type="term" value="P:DNA-templated transcription initiation"/>
    <property type="evidence" value="ECO:0007669"/>
    <property type="project" value="InterPro"/>
</dbReference>
<dbReference type="InterPro" id="IPR039425">
    <property type="entry name" value="RNA_pol_sigma-70-like"/>
</dbReference>
<dbReference type="Proteomes" id="UP000573599">
    <property type="component" value="Unassembled WGS sequence"/>
</dbReference>
<dbReference type="GO" id="GO:0016987">
    <property type="term" value="F:sigma factor activity"/>
    <property type="evidence" value="ECO:0007669"/>
    <property type="project" value="UniProtKB-KW"/>
</dbReference>
<feature type="region of interest" description="Disordered" evidence="6">
    <location>
        <begin position="324"/>
        <end position="400"/>
    </location>
</feature>
<keyword evidence="2" id="KW-0805">Transcription regulation</keyword>
<reference evidence="8 9" key="1">
    <citation type="submission" date="2020-07" db="EMBL/GenBank/DDBJ databases">
        <title>Sequencing the genomes of 1000 actinobacteria strains.</title>
        <authorList>
            <person name="Klenk H.-P."/>
        </authorList>
    </citation>
    <scope>NUCLEOTIDE SEQUENCE [LARGE SCALE GENOMIC DNA]</scope>
    <source>
        <strain evidence="8 9">DSM 23987</strain>
    </source>
</reference>
<sequence length="514" mass="51721">MTAPIDLSQADDIQLTEWAREGEDRAVVELWTRHFPAALATARGLARQPRDAEELASDAFSGMLAALRSGGGPTGSVRSYLLTSVRNRAVSRSRLGSAGEVLTGETVYLENAADVARDPVAAAGELSLMREAFATLSPRWQHVLWRTAVEHETNIVVAKEMGLTPNGVAALSRRARLALRAAFVQVHVSRGDVDAACLPFIDGLAALVANPEADTETAEHVRGCARCTERLAELRRVDKNLSGILGPALFALIPGGAGGAVALGGSAVGASAAGGSAASSATAESAGASWGSSWAAAAAGAAAVGIGILAWVLWPSTEVTPRPVAATASTTTSAAPAPTSTSVAATTTQAPTPTPTSSTAPRPSPTRATSSTSRPVPVPAPPRPTTSAPSTTPAPVGHLSMGIAMGGPAATPFIQLSASGQQLAGGLGLTLTVPSGVTLTGSTGAWQQCTQSGVTIRCVGAATSTQSWSGTISTSWAPKARGAVTATVKGTYRSGVPAAATAATTWPPEGTPPA</sequence>
<evidence type="ECO:0000313" key="8">
    <source>
        <dbReference type="EMBL" id="NYG08635.1"/>
    </source>
</evidence>
<evidence type="ECO:0000256" key="2">
    <source>
        <dbReference type="ARBA" id="ARBA00023015"/>
    </source>
</evidence>
<evidence type="ECO:0000259" key="7">
    <source>
        <dbReference type="Pfam" id="PF04542"/>
    </source>
</evidence>
<dbReference type="InterPro" id="IPR013324">
    <property type="entry name" value="RNA_pol_sigma_r3/r4-like"/>
</dbReference>
<dbReference type="AlphaFoldDB" id="A0A852WR02"/>
<dbReference type="Gene3D" id="1.10.10.10">
    <property type="entry name" value="Winged helix-like DNA-binding domain superfamily/Winged helix DNA-binding domain"/>
    <property type="match status" value="1"/>
</dbReference>
<gene>
    <name evidence="8" type="ORF">BJ986_003122</name>
</gene>
<evidence type="ECO:0000313" key="9">
    <source>
        <dbReference type="Proteomes" id="UP000573599"/>
    </source>
</evidence>
<evidence type="ECO:0000256" key="1">
    <source>
        <dbReference type="ARBA" id="ARBA00010641"/>
    </source>
</evidence>
<dbReference type="InterPro" id="IPR013325">
    <property type="entry name" value="RNA_pol_sigma_r2"/>
</dbReference>
<dbReference type="SUPFAM" id="SSF88659">
    <property type="entry name" value="Sigma3 and sigma4 domains of RNA polymerase sigma factors"/>
    <property type="match status" value="1"/>
</dbReference>
<keyword evidence="3" id="KW-0731">Sigma factor</keyword>
<evidence type="ECO:0000256" key="4">
    <source>
        <dbReference type="ARBA" id="ARBA00023125"/>
    </source>
</evidence>
<protein>
    <submittedName>
        <fullName evidence="8">RNA polymerase sigma factor (Sigma-70 family)</fullName>
    </submittedName>
</protein>
<accession>A0A852WR02</accession>
<dbReference type="NCBIfam" id="TIGR02937">
    <property type="entry name" value="sigma70-ECF"/>
    <property type="match status" value="1"/>
</dbReference>
<feature type="compositionally biased region" description="Low complexity" evidence="6">
    <location>
        <begin position="385"/>
        <end position="396"/>
    </location>
</feature>
<dbReference type="SUPFAM" id="SSF88946">
    <property type="entry name" value="Sigma2 domain of RNA polymerase sigma factors"/>
    <property type="match status" value="1"/>
</dbReference>
<evidence type="ECO:0000256" key="6">
    <source>
        <dbReference type="SAM" id="MobiDB-lite"/>
    </source>
</evidence>
<dbReference type="InterPro" id="IPR007627">
    <property type="entry name" value="RNA_pol_sigma70_r2"/>
</dbReference>
<dbReference type="EMBL" id="JACCAB010000001">
    <property type="protein sequence ID" value="NYG08635.1"/>
    <property type="molecule type" value="Genomic_DNA"/>
</dbReference>
<dbReference type="PANTHER" id="PTHR43133">
    <property type="entry name" value="RNA POLYMERASE ECF-TYPE SIGMA FACTO"/>
    <property type="match status" value="1"/>
</dbReference>
<dbReference type="Gene3D" id="1.10.1740.10">
    <property type="match status" value="1"/>
</dbReference>
<name>A0A852WR02_9MICO</name>
<comment type="similarity">
    <text evidence="1">Belongs to the sigma-70 factor family. ECF subfamily.</text>
</comment>
<keyword evidence="4" id="KW-0238">DNA-binding</keyword>
<dbReference type="InterPro" id="IPR014284">
    <property type="entry name" value="RNA_pol_sigma-70_dom"/>
</dbReference>
<feature type="domain" description="RNA polymerase sigma-70 region 2" evidence="7">
    <location>
        <begin position="30"/>
        <end position="94"/>
    </location>
</feature>
<dbReference type="Pfam" id="PF04542">
    <property type="entry name" value="Sigma70_r2"/>
    <property type="match status" value="1"/>
</dbReference>
<evidence type="ECO:0000256" key="5">
    <source>
        <dbReference type="ARBA" id="ARBA00023163"/>
    </source>
</evidence>
<dbReference type="GO" id="GO:0003677">
    <property type="term" value="F:DNA binding"/>
    <property type="evidence" value="ECO:0007669"/>
    <property type="project" value="UniProtKB-KW"/>
</dbReference>
<dbReference type="InterPro" id="IPR036388">
    <property type="entry name" value="WH-like_DNA-bd_sf"/>
</dbReference>
<keyword evidence="5" id="KW-0804">Transcription</keyword>
<keyword evidence="9" id="KW-1185">Reference proteome</keyword>